<feature type="compositionally biased region" description="Basic and acidic residues" evidence="1">
    <location>
        <begin position="210"/>
        <end position="223"/>
    </location>
</feature>
<gene>
    <name evidence="2" type="ORF">AXF42_Ash019804</name>
</gene>
<accession>A0A2I0AA54</accession>
<dbReference type="Proteomes" id="UP000236161">
    <property type="component" value="Unassembled WGS sequence"/>
</dbReference>
<protein>
    <submittedName>
        <fullName evidence="2">Uncharacterized protein</fullName>
    </submittedName>
</protein>
<evidence type="ECO:0000256" key="1">
    <source>
        <dbReference type="SAM" id="MobiDB-lite"/>
    </source>
</evidence>
<evidence type="ECO:0000313" key="2">
    <source>
        <dbReference type="EMBL" id="PKA52420.1"/>
    </source>
</evidence>
<proteinExistence type="predicted"/>
<feature type="region of interest" description="Disordered" evidence="1">
    <location>
        <begin position="176"/>
        <end position="223"/>
    </location>
</feature>
<evidence type="ECO:0000313" key="3">
    <source>
        <dbReference type="Proteomes" id="UP000236161"/>
    </source>
</evidence>
<keyword evidence="3" id="KW-1185">Reference proteome</keyword>
<dbReference type="AlphaFoldDB" id="A0A2I0AA54"/>
<dbReference type="EMBL" id="KZ452007">
    <property type="protein sequence ID" value="PKA52420.1"/>
    <property type="molecule type" value="Genomic_DNA"/>
</dbReference>
<name>A0A2I0AA54_9ASPA</name>
<organism evidence="2 3">
    <name type="scientific">Apostasia shenzhenica</name>
    <dbReference type="NCBI Taxonomy" id="1088818"/>
    <lineage>
        <taxon>Eukaryota</taxon>
        <taxon>Viridiplantae</taxon>
        <taxon>Streptophyta</taxon>
        <taxon>Embryophyta</taxon>
        <taxon>Tracheophyta</taxon>
        <taxon>Spermatophyta</taxon>
        <taxon>Magnoliopsida</taxon>
        <taxon>Liliopsida</taxon>
        <taxon>Asparagales</taxon>
        <taxon>Orchidaceae</taxon>
        <taxon>Apostasioideae</taxon>
        <taxon>Apostasia</taxon>
    </lineage>
</organism>
<reference evidence="2 3" key="1">
    <citation type="journal article" date="2017" name="Nature">
        <title>The Apostasia genome and the evolution of orchids.</title>
        <authorList>
            <person name="Zhang G.Q."/>
            <person name="Liu K.W."/>
            <person name="Li Z."/>
            <person name="Lohaus R."/>
            <person name="Hsiao Y.Y."/>
            <person name="Niu S.C."/>
            <person name="Wang J.Y."/>
            <person name="Lin Y.C."/>
            <person name="Xu Q."/>
            <person name="Chen L.J."/>
            <person name="Yoshida K."/>
            <person name="Fujiwara S."/>
            <person name="Wang Z.W."/>
            <person name="Zhang Y.Q."/>
            <person name="Mitsuda N."/>
            <person name="Wang M."/>
            <person name="Liu G.H."/>
            <person name="Pecoraro L."/>
            <person name="Huang H.X."/>
            <person name="Xiao X.J."/>
            <person name="Lin M."/>
            <person name="Wu X.Y."/>
            <person name="Wu W.L."/>
            <person name="Chen Y.Y."/>
            <person name="Chang S.B."/>
            <person name="Sakamoto S."/>
            <person name="Ohme-Takagi M."/>
            <person name="Yagi M."/>
            <person name="Zeng S.J."/>
            <person name="Shen C.Y."/>
            <person name="Yeh C.M."/>
            <person name="Luo Y.B."/>
            <person name="Tsai W.C."/>
            <person name="Van de Peer Y."/>
            <person name="Liu Z.J."/>
        </authorList>
    </citation>
    <scope>NUCLEOTIDE SEQUENCE [LARGE SCALE GENOMIC DNA]</scope>
    <source>
        <strain evidence="3">cv. Shenzhen</strain>
        <tissue evidence="2">Stem</tissue>
    </source>
</reference>
<sequence>MAVPGYGGCLALRSKTKKVMFSGASSSHSDWRDYYFFVGGDLGIPLKPRVCPPEFIGDARWMAGEGTLKNLEKLKGQNWPLKDFLKHMKNDIFLHAQALGYVVFKETIPPPGTILMKRARRGQPPSTQLSKEIVEVGEGQGDIEVLEPVGGGTAVDVASSSEDTVEDGKTLAEVLKSAGKGKEPATLTKPKVVPKSNKGIVLGGDKRRKKAEEEGQRKEDKGP</sequence>